<dbReference type="OrthoDB" id="5372500at2"/>
<protein>
    <submittedName>
        <fullName evidence="2">Paraquat-inducible protein A</fullName>
    </submittedName>
</protein>
<feature type="transmembrane region" description="Helical" evidence="1">
    <location>
        <begin position="48"/>
        <end position="78"/>
    </location>
</feature>
<evidence type="ECO:0000313" key="3">
    <source>
        <dbReference type="Proteomes" id="UP000266273"/>
    </source>
</evidence>
<keyword evidence="1" id="KW-0472">Membrane</keyword>
<dbReference type="Pfam" id="PF04403">
    <property type="entry name" value="PqiA"/>
    <property type="match status" value="1"/>
</dbReference>
<comment type="caution">
    <text evidence="2">The sequence shown here is derived from an EMBL/GenBank/DDBJ whole genome shotgun (WGS) entry which is preliminary data.</text>
</comment>
<feature type="transmembrane region" description="Helical" evidence="1">
    <location>
        <begin position="98"/>
        <end position="121"/>
    </location>
</feature>
<feature type="transmembrane region" description="Helical" evidence="1">
    <location>
        <begin position="142"/>
        <end position="161"/>
    </location>
</feature>
<evidence type="ECO:0000313" key="2">
    <source>
        <dbReference type="EMBL" id="RIA55102.1"/>
    </source>
</evidence>
<dbReference type="Proteomes" id="UP000266273">
    <property type="component" value="Unassembled WGS sequence"/>
</dbReference>
<evidence type="ECO:0000256" key="1">
    <source>
        <dbReference type="SAM" id="Phobius"/>
    </source>
</evidence>
<gene>
    <name evidence="2" type="ORF">BXY53_0155</name>
</gene>
<keyword evidence="3" id="KW-1185">Reference proteome</keyword>
<reference evidence="2 3" key="1">
    <citation type="submission" date="2018-08" db="EMBL/GenBank/DDBJ databases">
        <title>Genomic Encyclopedia of Archaeal and Bacterial Type Strains, Phase II (KMG-II): from individual species to whole genera.</title>
        <authorList>
            <person name="Goeker M."/>
        </authorList>
    </citation>
    <scope>NUCLEOTIDE SEQUENCE [LARGE SCALE GENOMIC DNA]</scope>
    <source>
        <strain evidence="2 3">DSM 5002</strain>
    </source>
</reference>
<dbReference type="AlphaFoldDB" id="A0A397Q1Q7"/>
<keyword evidence="1" id="KW-1133">Transmembrane helix</keyword>
<dbReference type="EMBL" id="QXDF01000001">
    <property type="protein sequence ID" value="RIA55102.1"/>
    <property type="molecule type" value="Genomic_DNA"/>
</dbReference>
<keyword evidence="1" id="KW-0812">Transmembrane</keyword>
<feature type="transmembrane region" description="Helical" evidence="1">
    <location>
        <begin position="173"/>
        <end position="192"/>
    </location>
</feature>
<proteinExistence type="predicted"/>
<sequence>MDDLTTDDNRPSLIARLSQAGRFPSSLAEDATEPVDLRSPAVPGVFRIFAVGVMIIGATVSLVLGLTLPVIELTYFYVWSDTHSFVSIVRALYAEQELFLAGILVVFSILFPVLKLLYLLVAYATMAADGRARQRMLNRMSWLGKWSMLDVLVLALVIFYVKASALTEAAALPGIYFFCAAVLMTMIAYALVEHSPGQRHE</sequence>
<accession>A0A397Q1Q7</accession>
<dbReference type="RefSeq" id="WP_119060054.1">
    <property type="nucleotide sequence ID" value="NZ_QXDF01000001.1"/>
</dbReference>
<name>A0A397Q1Q7_9HYPH</name>
<organism evidence="2 3">
    <name type="scientific">Dichotomicrobium thermohalophilum</name>
    <dbReference type="NCBI Taxonomy" id="933063"/>
    <lineage>
        <taxon>Bacteria</taxon>
        <taxon>Pseudomonadati</taxon>
        <taxon>Pseudomonadota</taxon>
        <taxon>Alphaproteobacteria</taxon>
        <taxon>Hyphomicrobiales</taxon>
        <taxon>Hyphomicrobiaceae</taxon>
        <taxon>Dichotomicrobium</taxon>
    </lineage>
</organism>
<dbReference type="InterPro" id="IPR007498">
    <property type="entry name" value="PqiA-like"/>
</dbReference>